<gene>
    <name evidence="1" type="ORF">PAECIP111891_07103</name>
</gene>
<keyword evidence="2" id="KW-1185">Reference proteome</keyword>
<evidence type="ECO:0000313" key="2">
    <source>
        <dbReference type="Proteomes" id="UP000838821"/>
    </source>
</evidence>
<sequence length="101" mass="11978">MGLDVLMYDDCNRLVSLYEINEELHKVIFSSHKRWESYSYLKKLKNYYRTNEEFSGELLEGLICDLNCYKPLMAAEYHTTLQLFLEAISDNKVKRIRISGD</sequence>
<evidence type="ECO:0000313" key="1">
    <source>
        <dbReference type="EMBL" id="CAH1232840.1"/>
    </source>
</evidence>
<organism evidence="1 2">
    <name type="scientific">Paenibacillus allorhizoplanae</name>
    <dbReference type="NCBI Taxonomy" id="2905648"/>
    <lineage>
        <taxon>Bacteria</taxon>
        <taxon>Bacillati</taxon>
        <taxon>Bacillota</taxon>
        <taxon>Bacilli</taxon>
        <taxon>Bacillales</taxon>
        <taxon>Paenibacillaceae</taxon>
        <taxon>Paenibacillus</taxon>
    </lineage>
</organism>
<name>A0ABN8H6N8_9BACL</name>
<dbReference type="EMBL" id="CAKMMW010000057">
    <property type="protein sequence ID" value="CAH1232840.1"/>
    <property type="molecule type" value="Genomic_DNA"/>
</dbReference>
<reference evidence="1" key="1">
    <citation type="submission" date="2022-01" db="EMBL/GenBank/DDBJ databases">
        <authorList>
            <person name="Criscuolo A."/>
        </authorList>
    </citation>
    <scope>NUCLEOTIDE SEQUENCE</scope>
    <source>
        <strain evidence="1">CIP111891</strain>
    </source>
</reference>
<dbReference type="Proteomes" id="UP000838821">
    <property type="component" value="Unassembled WGS sequence"/>
</dbReference>
<protein>
    <submittedName>
        <fullName evidence="1">Uncharacterized protein</fullName>
    </submittedName>
</protein>
<proteinExistence type="predicted"/>
<dbReference type="RefSeq" id="WP_236293628.1">
    <property type="nucleotide sequence ID" value="NZ_CAKMMW010000057.1"/>
</dbReference>
<accession>A0ABN8H6N8</accession>
<comment type="caution">
    <text evidence="1">The sequence shown here is derived from an EMBL/GenBank/DDBJ whole genome shotgun (WGS) entry which is preliminary data.</text>
</comment>